<keyword evidence="2" id="KW-1185">Reference proteome</keyword>
<evidence type="ECO:0000313" key="1">
    <source>
        <dbReference type="EMBL" id="EYU21035.1"/>
    </source>
</evidence>
<proteinExistence type="predicted"/>
<organism evidence="1 2">
    <name type="scientific">Erythranthe guttata</name>
    <name type="common">Yellow monkey flower</name>
    <name type="synonym">Mimulus guttatus</name>
    <dbReference type="NCBI Taxonomy" id="4155"/>
    <lineage>
        <taxon>Eukaryota</taxon>
        <taxon>Viridiplantae</taxon>
        <taxon>Streptophyta</taxon>
        <taxon>Embryophyta</taxon>
        <taxon>Tracheophyta</taxon>
        <taxon>Spermatophyta</taxon>
        <taxon>Magnoliopsida</taxon>
        <taxon>eudicotyledons</taxon>
        <taxon>Gunneridae</taxon>
        <taxon>Pentapetalae</taxon>
        <taxon>asterids</taxon>
        <taxon>lamiids</taxon>
        <taxon>Lamiales</taxon>
        <taxon>Phrymaceae</taxon>
        <taxon>Erythranthe</taxon>
    </lineage>
</organism>
<name>A0A022Q3G1_ERYGU</name>
<protein>
    <submittedName>
        <fullName evidence="1">Uncharacterized protein</fullName>
    </submittedName>
</protein>
<dbReference type="EMBL" id="KI632232">
    <property type="protein sequence ID" value="EYU21035.1"/>
    <property type="molecule type" value="Genomic_DNA"/>
</dbReference>
<dbReference type="AlphaFoldDB" id="A0A022Q3G1"/>
<evidence type="ECO:0000313" key="2">
    <source>
        <dbReference type="Proteomes" id="UP000030748"/>
    </source>
</evidence>
<reference evidence="1 2" key="1">
    <citation type="journal article" date="2013" name="Proc. Natl. Acad. Sci. U.S.A.">
        <title>Fine-scale variation in meiotic recombination in Mimulus inferred from population shotgun sequencing.</title>
        <authorList>
            <person name="Hellsten U."/>
            <person name="Wright K.M."/>
            <person name="Jenkins J."/>
            <person name="Shu S."/>
            <person name="Yuan Y."/>
            <person name="Wessler S.R."/>
            <person name="Schmutz J."/>
            <person name="Willis J.H."/>
            <person name="Rokhsar D.S."/>
        </authorList>
    </citation>
    <scope>NUCLEOTIDE SEQUENCE [LARGE SCALE GENOMIC DNA]</scope>
    <source>
        <strain evidence="2">cv. DUN x IM62</strain>
    </source>
</reference>
<dbReference type="Proteomes" id="UP000030748">
    <property type="component" value="Unassembled WGS sequence"/>
</dbReference>
<gene>
    <name evidence="1" type="ORF">MIMGU_mgv1a018764mg</name>
</gene>
<accession>A0A022Q3G1</accession>
<sequence length="90" mass="10409">MLPDDERREIQYTIEYALFAIVYNTLEPDPPGQSAYEIMQNCGGEYKSMPIPVPHDWKPCLKAAQRMVEQPCCRQLKEHVLQPHRTCCTG</sequence>